<protein>
    <submittedName>
        <fullName evidence="2">Uncharacterized protein</fullName>
    </submittedName>
</protein>
<dbReference type="EMBL" id="JADFTS010000009">
    <property type="protein sequence ID" value="KAF9590278.1"/>
    <property type="molecule type" value="Genomic_DNA"/>
</dbReference>
<proteinExistence type="predicted"/>
<feature type="transmembrane region" description="Helical" evidence="1">
    <location>
        <begin position="24"/>
        <end position="44"/>
    </location>
</feature>
<sequence>MARILHVISIGGGGNSLSQVSGTLLLLCMIVASISIISMVILACGREAHYPDKHHKRCSRGWLGVAVEADVVVVVEADEVVVKYHINGYLARYSICTC</sequence>
<evidence type="ECO:0000313" key="2">
    <source>
        <dbReference type="EMBL" id="KAF9590278.1"/>
    </source>
</evidence>
<gene>
    <name evidence="2" type="ORF">IFM89_032286</name>
</gene>
<organism evidence="2 3">
    <name type="scientific">Coptis chinensis</name>
    <dbReference type="NCBI Taxonomy" id="261450"/>
    <lineage>
        <taxon>Eukaryota</taxon>
        <taxon>Viridiplantae</taxon>
        <taxon>Streptophyta</taxon>
        <taxon>Embryophyta</taxon>
        <taxon>Tracheophyta</taxon>
        <taxon>Spermatophyta</taxon>
        <taxon>Magnoliopsida</taxon>
        <taxon>Ranunculales</taxon>
        <taxon>Ranunculaceae</taxon>
        <taxon>Coptidoideae</taxon>
        <taxon>Coptis</taxon>
    </lineage>
</organism>
<accession>A0A835H408</accession>
<evidence type="ECO:0000256" key="1">
    <source>
        <dbReference type="SAM" id="Phobius"/>
    </source>
</evidence>
<evidence type="ECO:0000313" key="3">
    <source>
        <dbReference type="Proteomes" id="UP000631114"/>
    </source>
</evidence>
<keyword evidence="3" id="KW-1185">Reference proteome</keyword>
<keyword evidence="1" id="KW-0472">Membrane</keyword>
<dbReference type="Proteomes" id="UP000631114">
    <property type="component" value="Unassembled WGS sequence"/>
</dbReference>
<keyword evidence="1" id="KW-0812">Transmembrane</keyword>
<comment type="caution">
    <text evidence="2">The sequence shown here is derived from an EMBL/GenBank/DDBJ whole genome shotgun (WGS) entry which is preliminary data.</text>
</comment>
<dbReference type="AlphaFoldDB" id="A0A835H408"/>
<keyword evidence="1" id="KW-1133">Transmembrane helix</keyword>
<reference evidence="2 3" key="1">
    <citation type="submission" date="2020-10" db="EMBL/GenBank/DDBJ databases">
        <title>The Coptis chinensis genome and diversification of protoberbering-type alkaloids.</title>
        <authorList>
            <person name="Wang B."/>
            <person name="Shu S."/>
            <person name="Song C."/>
            <person name="Liu Y."/>
        </authorList>
    </citation>
    <scope>NUCLEOTIDE SEQUENCE [LARGE SCALE GENOMIC DNA]</scope>
    <source>
        <strain evidence="2">HL-2020</strain>
        <tissue evidence="2">Leaf</tissue>
    </source>
</reference>
<name>A0A835H408_9MAGN</name>